<feature type="transmembrane region" description="Helical" evidence="1">
    <location>
        <begin position="215"/>
        <end position="232"/>
    </location>
</feature>
<keyword evidence="1" id="KW-0472">Membrane</keyword>
<dbReference type="AlphaFoldDB" id="M0BBA7"/>
<reference evidence="2 3" key="1">
    <citation type="journal article" date="2014" name="PLoS Genet.">
        <title>Phylogenetically driven sequencing of extremely halophilic archaea reveals strategies for static and dynamic osmo-response.</title>
        <authorList>
            <person name="Becker E.A."/>
            <person name="Seitzer P.M."/>
            <person name="Tritt A."/>
            <person name="Larsen D."/>
            <person name="Krusor M."/>
            <person name="Yao A.I."/>
            <person name="Wu D."/>
            <person name="Madern D."/>
            <person name="Eisen J.A."/>
            <person name="Darling A.E."/>
            <person name="Facciotti M.T."/>
        </authorList>
    </citation>
    <scope>NUCLEOTIDE SEQUENCE [LARGE SCALE GENOMIC DNA]</scope>
    <source>
        <strain evidence="2 3">JCM 14624</strain>
    </source>
</reference>
<name>M0BBA7_9EURY</name>
<dbReference type="Proteomes" id="UP000011560">
    <property type="component" value="Unassembled WGS sequence"/>
</dbReference>
<evidence type="ECO:0000256" key="1">
    <source>
        <dbReference type="SAM" id="Phobius"/>
    </source>
</evidence>
<accession>M0BBA7</accession>
<organism evidence="2 3">
    <name type="scientific">Halovivax asiaticus JCM 14624</name>
    <dbReference type="NCBI Taxonomy" id="1227490"/>
    <lineage>
        <taxon>Archaea</taxon>
        <taxon>Methanobacteriati</taxon>
        <taxon>Methanobacteriota</taxon>
        <taxon>Stenosarchaea group</taxon>
        <taxon>Halobacteria</taxon>
        <taxon>Halobacteriales</taxon>
        <taxon>Natrialbaceae</taxon>
        <taxon>Halovivax</taxon>
    </lineage>
</organism>
<evidence type="ECO:0000313" key="3">
    <source>
        <dbReference type="Proteomes" id="UP000011560"/>
    </source>
</evidence>
<feature type="transmembrane region" description="Helical" evidence="1">
    <location>
        <begin position="90"/>
        <end position="109"/>
    </location>
</feature>
<feature type="transmembrane region" description="Helical" evidence="1">
    <location>
        <begin position="186"/>
        <end position="209"/>
    </location>
</feature>
<dbReference type="STRING" id="1227490.C479_12708"/>
<sequence>MVVATPIGSDLAVVATSIASEPVLISLFVLFVMLAHLLPHRLPAAIERRRHGLLSLAGGVSIVYAFVHLFPEIDHRRETIEGLDLLGVTLVSEHIYLVAFVGLTLFYGLERLASTAGATSRDRDDSPSGTAVFAAHVGGFSLYNAVIGYAIVRGETGAESVFLFTIAMALHLFGNDQAMHEHHPHLYARYGRFVLAAAVALGALVGAVVAFDPGVYTVALSLLTGGIVFNAIKNELPQTRDGRFWAFAVGAGIYGTLLVSL</sequence>
<evidence type="ECO:0008006" key="4">
    <source>
        <dbReference type="Google" id="ProtNLM"/>
    </source>
</evidence>
<comment type="caution">
    <text evidence="2">The sequence shown here is derived from an EMBL/GenBank/DDBJ whole genome shotgun (WGS) entry which is preliminary data.</text>
</comment>
<feature type="transmembrane region" description="Helical" evidence="1">
    <location>
        <begin position="51"/>
        <end position="70"/>
    </location>
</feature>
<keyword evidence="1" id="KW-1133">Transmembrane helix</keyword>
<feature type="transmembrane region" description="Helical" evidence="1">
    <location>
        <begin position="157"/>
        <end position="174"/>
    </location>
</feature>
<keyword evidence="1" id="KW-0812">Transmembrane</keyword>
<protein>
    <recommendedName>
        <fullName evidence="4">Zinc/iron permease</fullName>
    </recommendedName>
</protein>
<feature type="transmembrane region" description="Helical" evidence="1">
    <location>
        <begin position="12"/>
        <end position="39"/>
    </location>
</feature>
<proteinExistence type="predicted"/>
<keyword evidence="3" id="KW-1185">Reference proteome</keyword>
<gene>
    <name evidence="2" type="ORF">C479_12708</name>
</gene>
<feature type="transmembrane region" description="Helical" evidence="1">
    <location>
        <begin position="244"/>
        <end position="260"/>
    </location>
</feature>
<feature type="transmembrane region" description="Helical" evidence="1">
    <location>
        <begin position="130"/>
        <end position="151"/>
    </location>
</feature>
<evidence type="ECO:0000313" key="2">
    <source>
        <dbReference type="EMBL" id="ELZ08201.1"/>
    </source>
</evidence>
<dbReference type="RefSeq" id="WP_007703217.1">
    <property type="nucleotide sequence ID" value="NZ_AOIQ01000021.1"/>
</dbReference>
<dbReference type="EMBL" id="AOIQ01000021">
    <property type="protein sequence ID" value="ELZ08201.1"/>
    <property type="molecule type" value="Genomic_DNA"/>
</dbReference>